<comment type="similarity">
    <text evidence="1">Belongs to the PPR family. P subfamily.</text>
</comment>
<feature type="repeat" description="PPR" evidence="3">
    <location>
        <begin position="308"/>
        <end position="342"/>
    </location>
</feature>
<dbReference type="PANTHER" id="PTHR47939">
    <property type="entry name" value="MEMBRANE-ASSOCIATED SALT-INDUCIBLE PROTEIN-LIKE"/>
    <property type="match status" value="1"/>
</dbReference>
<dbReference type="Pfam" id="PF13041">
    <property type="entry name" value="PPR_2"/>
    <property type="match status" value="2"/>
</dbReference>
<dbReference type="PROSITE" id="PS51375">
    <property type="entry name" value="PPR"/>
    <property type="match status" value="5"/>
</dbReference>
<dbReference type="InterPro" id="IPR011990">
    <property type="entry name" value="TPR-like_helical_dom_sf"/>
</dbReference>
<evidence type="ECO:0000313" key="6">
    <source>
        <dbReference type="Proteomes" id="UP000593564"/>
    </source>
</evidence>
<dbReference type="AlphaFoldDB" id="A0A7J7GLU5"/>
<feature type="repeat" description="PPR" evidence="3">
    <location>
        <begin position="343"/>
        <end position="377"/>
    </location>
</feature>
<gene>
    <name evidence="5" type="ORF">HYC85_019434</name>
</gene>
<dbReference type="NCBIfam" id="TIGR00756">
    <property type="entry name" value="PPR"/>
    <property type="match status" value="3"/>
</dbReference>
<dbReference type="InterPro" id="IPR002885">
    <property type="entry name" value="PPR_rpt"/>
</dbReference>
<dbReference type="PANTHER" id="PTHR47939:SF13">
    <property type="entry name" value="OS03G0201400 PROTEIN"/>
    <property type="match status" value="1"/>
</dbReference>
<evidence type="ECO:0000256" key="2">
    <source>
        <dbReference type="ARBA" id="ARBA00022737"/>
    </source>
</evidence>
<feature type="repeat" description="PPR" evidence="3">
    <location>
        <begin position="273"/>
        <end position="307"/>
    </location>
</feature>
<proteinExistence type="inferred from homology"/>
<evidence type="ECO:0000256" key="1">
    <source>
        <dbReference type="ARBA" id="ARBA00007626"/>
    </source>
</evidence>
<evidence type="ECO:0000256" key="4">
    <source>
        <dbReference type="SAM" id="MobiDB-lite"/>
    </source>
</evidence>
<sequence length="463" mass="50810">MVKTVVFLASQTVFIVCSNDDREVCDDKAFKIATSLIMTGIELPGQLTGVQGAAPLGGSGAAPRRGRGAAPPKQNAKMHSKLPVRFFGLPARAGKRALERSFRAHKFEPEALVDSGVAHRKDNSVVKMGWKRHIEVGSIRHCGFARAVYFGDNGLSSFDCEHNGNVCSSSLKHNSGCRTLRLSGRIDTMFILKAFGSISTPSTLLLTVIAAFIESILASLFLVTSSNAVLLLLGLKPDIEAFNAIFTGLFLSSRCSAAQQLFNEMQVVGIIPNSQTYAIMLDGLCRNKNISEALSLFHKMERNNLDLNVVMYNTLIDTFCKDKKVDTARALFDNLSSKGLQPDVKTYTMMIQGLCEEGLLYEAKELFVKMEQNGCLLDGVTYNTIIRGFIGQHKCYEALILVEEMVQRGFSTDASTCPLIIDILSTKGQDPALQEVIKKFISKDSKLHGPHLRFQELVNTVVI</sequence>
<evidence type="ECO:0008006" key="7">
    <source>
        <dbReference type="Google" id="ProtNLM"/>
    </source>
</evidence>
<accession>A0A7J7GLU5</accession>
<reference evidence="5 6" key="2">
    <citation type="submission" date="2020-07" db="EMBL/GenBank/DDBJ databases">
        <title>Genome assembly of wild tea tree DASZ reveals pedigree and selection history of tea varieties.</title>
        <authorList>
            <person name="Zhang W."/>
        </authorList>
    </citation>
    <scope>NUCLEOTIDE SEQUENCE [LARGE SCALE GENOMIC DNA]</scope>
    <source>
        <strain evidence="6">cv. G240</strain>
        <tissue evidence="5">Leaf</tissue>
    </source>
</reference>
<dbReference type="Gene3D" id="1.25.40.10">
    <property type="entry name" value="Tetratricopeptide repeat domain"/>
    <property type="match status" value="2"/>
</dbReference>
<evidence type="ECO:0000256" key="3">
    <source>
        <dbReference type="PROSITE-ProRule" id="PRU00708"/>
    </source>
</evidence>
<dbReference type="Pfam" id="PF01535">
    <property type="entry name" value="PPR"/>
    <property type="match status" value="1"/>
</dbReference>
<organism evidence="5 6">
    <name type="scientific">Camellia sinensis</name>
    <name type="common">Tea plant</name>
    <name type="synonym">Thea sinensis</name>
    <dbReference type="NCBI Taxonomy" id="4442"/>
    <lineage>
        <taxon>Eukaryota</taxon>
        <taxon>Viridiplantae</taxon>
        <taxon>Streptophyta</taxon>
        <taxon>Embryophyta</taxon>
        <taxon>Tracheophyta</taxon>
        <taxon>Spermatophyta</taxon>
        <taxon>Magnoliopsida</taxon>
        <taxon>eudicotyledons</taxon>
        <taxon>Gunneridae</taxon>
        <taxon>Pentapetalae</taxon>
        <taxon>asterids</taxon>
        <taxon>Ericales</taxon>
        <taxon>Theaceae</taxon>
        <taxon>Camellia</taxon>
    </lineage>
</organism>
<reference evidence="6" key="1">
    <citation type="journal article" date="2020" name="Nat. Commun.">
        <title>Genome assembly of wild tea tree DASZ reveals pedigree and selection history of tea varieties.</title>
        <authorList>
            <person name="Zhang W."/>
            <person name="Zhang Y."/>
            <person name="Qiu H."/>
            <person name="Guo Y."/>
            <person name="Wan H."/>
            <person name="Zhang X."/>
            <person name="Scossa F."/>
            <person name="Alseekh S."/>
            <person name="Zhang Q."/>
            <person name="Wang P."/>
            <person name="Xu L."/>
            <person name="Schmidt M.H."/>
            <person name="Jia X."/>
            <person name="Li D."/>
            <person name="Zhu A."/>
            <person name="Guo F."/>
            <person name="Chen W."/>
            <person name="Ni D."/>
            <person name="Usadel B."/>
            <person name="Fernie A.R."/>
            <person name="Wen W."/>
        </authorList>
    </citation>
    <scope>NUCLEOTIDE SEQUENCE [LARGE SCALE GENOMIC DNA]</scope>
    <source>
        <strain evidence="6">cv. G240</strain>
    </source>
</reference>
<protein>
    <recommendedName>
        <fullName evidence="7">Pentatricopeptide repeat-containing protein</fullName>
    </recommendedName>
</protein>
<keyword evidence="2" id="KW-0677">Repeat</keyword>
<feature type="repeat" description="PPR" evidence="3">
    <location>
        <begin position="238"/>
        <end position="272"/>
    </location>
</feature>
<keyword evidence="6" id="KW-1185">Reference proteome</keyword>
<feature type="region of interest" description="Disordered" evidence="4">
    <location>
        <begin position="54"/>
        <end position="75"/>
    </location>
</feature>
<evidence type="ECO:0000313" key="5">
    <source>
        <dbReference type="EMBL" id="KAF5941792.1"/>
    </source>
</evidence>
<name>A0A7J7GLU5_CAMSI</name>
<dbReference type="EMBL" id="JACBKZ010000009">
    <property type="protein sequence ID" value="KAF5941792.1"/>
    <property type="molecule type" value="Genomic_DNA"/>
</dbReference>
<comment type="caution">
    <text evidence="5">The sequence shown here is derived from an EMBL/GenBank/DDBJ whole genome shotgun (WGS) entry which is preliminary data.</text>
</comment>
<feature type="repeat" description="PPR" evidence="3">
    <location>
        <begin position="378"/>
        <end position="412"/>
    </location>
</feature>
<dbReference type="InterPro" id="IPR050667">
    <property type="entry name" value="PPR-containing_protein"/>
</dbReference>
<dbReference type="Proteomes" id="UP000593564">
    <property type="component" value="Unassembled WGS sequence"/>
</dbReference>